<feature type="compositionally biased region" description="Polar residues" evidence="1">
    <location>
        <begin position="50"/>
        <end position="66"/>
    </location>
</feature>
<reference evidence="2" key="1">
    <citation type="submission" date="2019-11" db="EMBL/GenBank/DDBJ databases">
        <authorList>
            <person name="Liu Y."/>
            <person name="Hou J."/>
            <person name="Li T.-Q."/>
            <person name="Guan C.-H."/>
            <person name="Wu X."/>
            <person name="Wu H.-Z."/>
            <person name="Ling F."/>
            <person name="Zhang R."/>
            <person name="Shi X.-G."/>
            <person name="Ren J.-P."/>
            <person name="Chen E.-F."/>
            <person name="Sun J.-M."/>
        </authorList>
    </citation>
    <scope>NUCLEOTIDE SEQUENCE</scope>
    <source>
        <strain evidence="2">Adult_tree_wgs_1</strain>
        <tissue evidence="2">Leaves</tissue>
    </source>
</reference>
<name>A0A834FYN0_RHOSS</name>
<gene>
    <name evidence="2" type="ORF">RHSIM_RhsimUnG0061300</name>
</gene>
<evidence type="ECO:0000256" key="1">
    <source>
        <dbReference type="SAM" id="MobiDB-lite"/>
    </source>
</evidence>
<comment type="caution">
    <text evidence="2">The sequence shown here is derived from an EMBL/GenBank/DDBJ whole genome shotgun (WGS) entry which is preliminary data.</text>
</comment>
<evidence type="ECO:0000313" key="2">
    <source>
        <dbReference type="EMBL" id="KAF7115200.1"/>
    </source>
</evidence>
<protein>
    <submittedName>
        <fullName evidence="2">Uncharacterized protein</fullName>
    </submittedName>
</protein>
<keyword evidence="3" id="KW-1185">Reference proteome</keyword>
<proteinExistence type="predicted"/>
<dbReference type="Proteomes" id="UP000626092">
    <property type="component" value="Unassembled WGS sequence"/>
</dbReference>
<dbReference type="EMBL" id="WJXA01000161">
    <property type="protein sequence ID" value="KAF7115200.1"/>
    <property type="molecule type" value="Genomic_DNA"/>
</dbReference>
<feature type="region of interest" description="Disordered" evidence="1">
    <location>
        <begin position="19"/>
        <end position="66"/>
    </location>
</feature>
<dbReference type="OrthoDB" id="1813555at2759"/>
<sequence>MAEGTISFVEGLGLKALDSNEVRRQQKSARSSPIISTQKPSDLSRPKESLPNTSLPKVPQKTTPSRKLQQVFEEELLRESEGHQQISGNPSLEQTMDMNMCSLLLCIEVLRDDDMLHVLLLVVPLFVEPKAGSQCNQLGDIPPWNSSTKLLPLQTIMLSQTTKQEWVQVKHGKQKLVQDLSIKGEMDPILSIPGVSGAQPSVSEDTSILLEQVHSGSKEELLVIRAEVTSSVKETEIGQVATPLKDVQQTICKVPAVNARVGEVVSISSSSKAKQPNPKPPDPLGVKPKEKAALSKSAQKKLRKQVKEQALLSCSSGGK</sequence>
<accession>A0A834FYN0</accession>
<evidence type="ECO:0000313" key="3">
    <source>
        <dbReference type="Proteomes" id="UP000626092"/>
    </source>
</evidence>
<organism evidence="2 3">
    <name type="scientific">Rhododendron simsii</name>
    <name type="common">Sims's rhododendron</name>
    <dbReference type="NCBI Taxonomy" id="118357"/>
    <lineage>
        <taxon>Eukaryota</taxon>
        <taxon>Viridiplantae</taxon>
        <taxon>Streptophyta</taxon>
        <taxon>Embryophyta</taxon>
        <taxon>Tracheophyta</taxon>
        <taxon>Spermatophyta</taxon>
        <taxon>Magnoliopsida</taxon>
        <taxon>eudicotyledons</taxon>
        <taxon>Gunneridae</taxon>
        <taxon>Pentapetalae</taxon>
        <taxon>asterids</taxon>
        <taxon>Ericales</taxon>
        <taxon>Ericaceae</taxon>
        <taxon>Ericoideae</taxon>
        <taxon>Rhodoreae</taxon>
        <taxon>Rhododendron</taxon>
    </lineage>
</organism>
<feature type="compositionally biased region" description="Polar residues" evidence="1">
    <location>
        <begin position="28"/>
        <end position="41"/>
    </location>
</feature>
<dbReference type="AlphaFoldDB" id="A0A834FYN0"/>
<feature type="region of interest" description="Disordered" evidence="1">
    <location>
        <begin position="267"/>
        <end position="319"/>
    </location>
</feature>